<feature type="compositionally biased region" description="Basic and acidic residues" evidence="1">
    <location>
        <begin position="1"/>
        <end position="12"/>
    </location>
</feature>
<dbReference type="AlphaFoldDB" id="A0A5N6PUD0"/>
<organism evidence="2 3">
    <name type="scientific">Mikania micrantha</name>
    <name type="common">bitter vine</name>
    <dbReference type="NCBI Taxonomy" id="192012"/>
    <lineage>
        <taxon>Eukaryota</taxon>
        <taxon>Viridiplantae</taxon>
        <taxon>Streptophyta</taxon>
        <taxon>Embryophyta</taxon>
        <taxon>Tracheophyta</taxon>
        <taxon>Spermatophyta</taxon>
        <taxon>Magnoliopsida</taxon>
        <taxon>eudicotyledons</taxon>
        <taxon>Gunneridae</taxon>
        <taxon>Pentapetalae</taxon>
        <taxon>asterids</taxon>
        <taxon>campanulids</taxon>
        <taxon>Asterales</taxon>
        <taxon>Asteraceae</taxon>
        <taxon>Asteroideae</taxon>
        <taxon>Heliantheae alliance</taxon>
        <taxon>Eupatorieae</taxon>
        <taxon>Mikania</taxon>
    </lineage>
</organism>
<keyword evidence="3" id="KW-1185">Reference proteome</keyword>
<protein>
    <submittedName>
        <fullName evidence="2">Uncharacterized protein</fullName>
    </submittedName>
</protein>
<feature type="region of interest" description="Disordered" evidence="1">
    <location>
        <begin position="1"/>
        <end position="20"/>
    </location>
</feature>
<evidence type="ECO:0000256" key="1">
    <source>
        <dbReference type="SAM" id="MobiDB-lite"/>
    </source>
</evidence>
<sequence length="115" mass="13189">MVVPKPTDKISDLEEESKVDESDYHKEAEVLGTMIMYISKFVSVNPRRKKTMNKRCYMAANKLFTVLREGGDITRLTNAEIMTLLTPNIFDLANIPLEKPFNNSMGRVTQHLIKK</sequence>
<comment type="caution">
    <text evidence="2">The sequence shown here is derived from an EMBL/GenBank/DDBJ whole genome shotgun (WGS) entry which is preliminary data.</text>
</comment>
<dbReference type="Proteomes" id="UP000326396">
    <property type="component" value="Linkage Group LG10"/>
</dbReference>
<name>A0A5N6PUD0_9ASTR</name>
<dbReference type="EMBL" id="SZYD01000002">
    <property type="protein sequence ID" value="KAD7117159.1"/>
    <property type="molecule type" value="Genomic_DNA"/>
</dbReference>
<gene>
    <name evidence="2" type="ORF">E3N88_04427</name>
</gene>
<evidence type="ECO:0000313" key="2">
    <source>
        <dbReference type="EMBL" id="KAD7117159.1"/>
    </source>
</evidence>
<evidence type="ECO:0000313" key="3">
    <source>
        <dbReference type="Proteomes" id="UP000326396"/>
    </source>
</evidence>
<accession>A0A5N6PUD0</accession>
<reference evidence="2 3" key="1">
    <citation type="submission" date="2019-05" db="EMBL/GenBank/DDBJ databases">
        <title>Mikania micrantha, genome provides insights into the molecular mechanism of rapid growth.</title>
        <authorList>
            <person name="Liu B."/>
        </authorList>
    </citation>
    <scope>NUCLEOTIDE SEQUENCE [LARGE SCALE GENOMIC DNA]</scope>
    <source>
        <strain evidence="2">NLD-2019</strain>
        <tissue evidence="2">Leaf</tissue>
    </source>
</reference>
<proteinExistence type="predicted"/>